<sequence length="141" mass="15297">MAKSSNYSILVDATLDLDAIEKKLNSKKFTIPLDTSGVKSGKKDIDDAVRSTKKLNDAGQDLELTFNVANEVFNKFTSVIKDMAGQVYELDSALTEFKKVSDLNGQALDEYADKLSKIGQTVGRTGKPNRSEPVCCDGKAA</sequence>
<proteinExistence type="predicted"/>
<protein>
    <submittedName>
        <fullName evidence="1">Uncharacterized protein</fullName>
    </submittedName>
</protein>
<organism evidence="1">
    <name type="scientific">Siphoviridae sp. ctKcB20</name>
    <dbReference type="NCBI Taxonomy" id="2827568"/>
    <lineage>
        <taxon>Viruses</taxon>
        <taxon>Duplodnaviria</taxon>
        <taxon>Heunggongvirae</taxon>
        <taxon>Uroviricota</taxon>
        <taxon>Caudoviricetes</taxon>
    </lineage>
</organism>
<reference evidence="1" key="1">
    <citation type="journal article" date="2021" name="Proc. Natl. Acad. Sci. U.S.A.">
        <title>A Catalog of Tens of Thousands of Viruses from Human Metagenomes Reveals Hidden Associations with Chronic Diseases.</title>
        <authorList>
            <person name="Tisza M.J."/>
            <person name="Buck C.B."/>
        </authorList>
    </citation>
    <scope>NUCLEOTIDE SEQUENCE</scope>
    <source>
        <strain evidence="1">CtKcB20</strain>
    </source>
</reference>
<dbReference type="EMBL" id="BK015870">
    <property type="protein sequence ID" value="DAD70765.1"/>
    <property type="molecule type" value="Genomic_DNA"/>
</dbReference>
<name>A0A8S5LL17_9CAUD</name>
<evidence type="ECO:0000313" key="1">
    <source>
        <dbReference type="EMBL" id="DAD70765.1"/>
    </source>
</evidence>
<accession>A0A8S5LL17</accession>